<gene>
    <name evidence="3" type="ORF">MELIAE_LOCUS10399</name>
</gene>
<dbReference type="InterPro" id="IPR051330">
    <property type="entry name" value="Phosphatase_reg/MetRdx"/>
</dbReference>
<dbReference type="InterPro" id="IPR007303">
    <property type="entry name" value="TIP41-like"/>
</dbReference>
<dbReference type="Proteomes" id="UP001154078">
    <property type="component" value="Chromosome 7"/>
</dbReference>
<evidence type="ECO:0000313" key="3">
    <source>
        <dbReference type="EMBL" id="CAH0560678.1"/>
    </source>
</evidence>
<dbReference type="PANTHER" id="PTHR21021:SF16">
    <property type="entry name" value="TIP41-LIKE PROTEIN"/>
    <property type="match status" value="1"/>
</dbReference>
<protein>
    <recommendedName>
        <fullName evidence="2">TIP41-like protein</fullName>
    </recommendedName>
</protein>
<organism evidence="3 4">
    <name type="scientific">Brassicogethes aeneus</name>
    <name type="common">Rape pollen beetle</name>
    <name type="synonym">Meligethes aeneus</name>
    <dbReference type="NCBI Taxonomy" id="1431903"/>
    <lineage>
        <taxon>Eukaryota</taxon>
        <taxon>Metazoa</taxon>
        <taxon>Ecdysozoa</taxon>
        <taxon>Arthropoda</taxon>
        <taxon>Hexapoda</taxon>
        <taxon>Insecta</taxon>
        <taxon>Pterygota</taxon>
        <taxon>Neoptera</taxon>
        <taxon>Endopterygota</taxon>
        <taxon>Coleoptera</taxon>
        <taxon>Polyphaga</taxon>
        <taxon>Cucujiformia</taxon>
        <taxon>Nitidulidae</taxon>
        <taxon>Meligethinae</taxon>
        <taxon>Brassicogethes</taxon>
    </lineage>
</organism>
<evidence type="ECO:0000313" key="4">
    <source>
        <dbReference type="Proteomes" id="UP001154078"/>
    </source>
</evidence>
<keyword evidence="4" id="KW-1185">Reference proteome</keyword>
<comment type="similarity">
    <text evidence="1">Belongs to the TIP41 family.</text>
</comment>
<evidence type="ECO:0000256" key="2">
    <source>
        <dbReference type="ARBA" id="ARBA00018951"/>
    </source>
</evidence>
<accession>A0A9P0BBE0</accession>
<evidence type="ECO:0000256" key="1">
    <source>
        <dbReference type="ARBA" id="ARBA00006658"/>
    </source>
</evidence>
<name>A0A9P0BBE0_BRAAE</name>
<dbReference type="EMBL" id="OV121138">
    <property type="protein sequence ID" value="CAH0560678.1"/>
    <property type="molecule type" value="Genomic_DNA"/>
</dbReference>
<dbReference type="OrthoDB" id="10253878at2759"/>
<dbReference type="GO" id="GO:0031929">
    <property type="term" value="P:TOR signaling"/>
    <property type="evidence" value="ECO:0007669"/>
    <property type="project" value="TreeGrafter"/>
</dbReference>
<proteinExistence type="inferred from homology"/>
<dbReference type="Pfam" id="PF04176">
    <property type="entry name" value="TIP41"/>
    <property type="match status" value="1"/>
</dbReference>
<reference evidence="3" key="1">
    <citation type="submission" date="2021-12" db="EMBL/GenBank/DDBJ databases">
        <authorList>
            <person name="King R."/>
        </authorList>
    </citation>
    <scope>NUCLEOTIDE SEQUENCE</scope>
</reference>
<dbReference type="AlphaFoldDB" id="A0A9P0BBE0"/>
<dbReference type="GO" id="GO:0005829">
    <property type="term" value="C:cytosol"/>
    <property type="evidence" value="ECO:0007669"/>
    <property type="project" value="TreeGrafter"/>
</dbReference>
<sequence>MCTVSNIKGEIDIQRLPVNSEEHEFNNWIFKYTKSHILHSICTTPEKCSNENEKCLLCKYTGSLELPHFPEMVFPNNVLTLKHPSSAVIEFNALDALKVVCNGKLPIQVACAEAWQESRSSENLEQKLKPFDWTFSSDYKGTLPNSVNVVETEERIDIEKLKAKEKILFYQELMLYEDELHDNGISSCTIKIRVMPSSFFVLLRFFLRVDNVMVRINDTRYFHDFTTDYILREYTNKECGFSELKLPLTMFGDPNMLSPHMPLRTAIYEKISFENINTNPTTSKTEVN</sequence>
<dbReference type="PANTHER" id="PTHR21021">
    <property type="entry name" value="GAF/PUTATIVE CYTOSKELETAL PROTEIN"/>
    <property type="match status" value="1"/>
</dbReference>